<dbReference type="EMBL" id="LNIX01000021">
    <property type="protein sequence ID" value="OXA43553.1"/>
    <property type="molecule type" value="Genomic_DNA"/>
</dbReference>
<organism evidence="2 3">
    <name type="scientific">Folsomia candida</name>
    <name type="common">Springtail</name>
    <dbReference type="NCBI Taxonomy" id="158441"/>
    <lineage>
        <taxon>Eukaryota</taxon>
        <taxon>Metazoa</taxon>
        <taxon>Ecdysozoa</taxon>
        <taxon>Arthropoda</taxon>
        <taxon>Hexapoda</taxon>
        <taxon>Collembola</taxon>
        <taxon>Entomobryomorpha</taxon>
        <taxon>Isotomoidea</taxon>
        <taxon>Isotomidae</taxon>
        <taxon>Proisotominae</taxon>
        <taxon>Folsomia</taxon>
    </lineage>
</organism>
<feature type="region of interest" description="Disordered" evidence="1">
    <location>
        <begin position="1"/>
        <end position="98"/>
    </location>
</feature>
<dbReference type="STRING" id="158441.A0A226DEE8"/>
<dbReference type="OrthoDB" id="9994289at2759"/>
<dbReference type="SUPFAM" id="SSF50729">
    <property type="entry name" value="PH domain-like"/>
    <property type="match status" value="1"/>
</dbReference>
<dbReference type="InterPro" id="IPR051133">
    <property type="entry name" value="Adapter_Engulfment-Domain"/>
</dbReference>
<accession>A0A226DEE8</accession>
<keyword evidence="3" id="KW-1185">Reference proteome</keyword>
<dbReference type="Proteomes" id="UP000198287">
    <property type="component" value="Unassembled WGS sequence"/>
</dbReference>
<evidence type="ECO:0000256" key="1">
    <source>
        <dbReference type="SAM" id="MobiDB-lite"/>
    </source>
</evidence>
<keyword evidence="2" id="KW-0675">Receptor</keyword>
<name>A0A226DEE8_FOLCA</name>
<feature type="compositionally biased region" description="Low complexity" evidence="1">
    <location>
        <begin position="39"/>
        <end position="52"/>
    </location>
</feature>
<sequence length="292" mass="31868">MDLSSIKSSDSISLKSDSARSFNEDDQNDGNHFLQSPDSQSGSLSKKGSQSSFEFGRGEIRDQGSPLPDRSPNMLKHASSGGGAKKVGTVQTSQETSTSLKLPQRFVVKYLGFRETSNLWGIKYTRRPVDEMVNDAKTSLSKSPEKALALLRMDVTEEGIAVGPMPQNINPNYPNGKFAIESISYGVQDLVYTRVFAMIVVRTDKGQSEVKLSQLVNQTNGAGGTALPFRCHAFVCDSRQTARRLTYSLASAFEIFSKKVAAGKISAPKPKKFAIDLRPSEEIEAELQDSEA</sequence>
<dbReference type="InterPro" id="IPR011993">
    <property type="entry name" value="PH-like_dom_sf"/>
</dbReference>
<gene>
    <name evidence="2" type="ORF">Fcan01_21598</name>
</gene>
<keyword evidence="2" id="KW-0449">Lipoprotein</keyword>
<comment type="caution">
    <text evidence="2">The sequence shown here is derived from an EMBL/GenBank/DDBJ whole genome shotgun (WGS) entry which is preliminary data.</text>
</comment>
<evidence type="ECO:0000313" key="3">
    <source>
        <dbReference type="Proteomes" id="UP000198287"/>
    </source>
</evidence>
<dbReference type="OMA" id="LPNCDLK"/>
<dbReference type="PANTHER" id="PTHR11232:SF57">
    <property type="entry name" value="RE46159P"/>
    <property type="match status" value="1"/>
</dbReference>
<dbReference type="PANTHER" id="PTHR11232">
    <property type="entry name" value="PHOSPHOTYROSINE INTERACTION DOMAIN-CONTAINING FAMILY MEMBER"/>
    <property type="match status" value="1"/>
</dbReference>
<dbReference type="Gene3D" id="2.30.29.30">
    <property type="entry name" value="Pleckstrin-homology domain (PH domain)/Phosphotyrosine-binding domain (PTB)"/>
    <property type="match status" value="1"/>
</dbReference>
<feature type="compositionally biased region" description="Polar residues" evidence="1">
    <location>
        <begin position="89"/>
        <end position="98"/>
    </location>
</feature>
<dbReference type="AlphaFoldDB" id="A0A226DEE8"/>
<reference evidence="2 3" key="1">
    <citation type="submission" date="2015-12" db="EMBL/GenBank/DDBJ databases">
        <title>The genome of Folsomia candida.</title>
        <authorList>
            <person name="Faddeeva A."/>
            <person name="Derks M.F."/>
            <person name="Anvar Y."/>
            <person name="Smit S."/>
            <person name="Van Straalen N."/>
            <person name="Roelofs D."/>
        </authorList>
    </citation>
    <scope>NUCLEOTIDE SEQUENCE [LARGE SCALE GENOMIC DNA]</scope>
    <source>
        <strain evidence="2 3">VU population</strain>
        <tissue evidence="2">Whole body</tissue>
    </source>
</reference>
<proteinExistence type="predicted"/>
<protein>
    <submittedName>
        <fullName evidence="2">Low density lipoprotein receptor adapter protein 1</fullName>
    </submittedName>
</protein>
<evidence type="ECO:0000313" key="2">
    <source>
        <dbReference type="EMBL" id="OXA43553.1"/>
    </source>
</evidence>
<feature type="compositionally biased region" description="Low complexity" evidence="1">
    <location>
        <begin position="1"/>
        <end position="16"/>
    </location>
</feature>